<feature type="compositionally biased region" description="Polar residues" evidence="1">
    <location>
        <begin position="25"/>
        <end position="34"/>
    </location>
</feature>
<feature type="region of interest" description="Disordered" evidence="1">
    <location>
        <begin position="1"/>
        <end position="120"/>
    </location>
</feature>
<organism evidence="2 3">
    <name type="scientific">Allacma fusca</name>
    <dbReference type="NCBI Taxonomy" id="39272"/>
    <lineage>
        <taxon>Eukaryota</taxon>
        <taxon>Metazoa</taxon>
        <taxon>Ecdysozoa</taxon>
        <taxon>Arthropoda</taxon>
        <taxon>Hexapoda</taxon>
        <taxon>Collembola</taxon>
        <taxon>Symphypleona</taxon>
        <taxon>Sminthuridae</taxon>
        <taxon>Allacma</taxon>
    </lineage>
</organism>
<keyword evidence="3" id="KW-1185">Reference proteome</keyword>
<reference evidence="2" key="1">
    <citation type="submission" date="2021-06" db="EMBL/GenBank/DDBJ databases">
        <authorList>
            <person name="Hodson N. C."/>
            <person name="Mongue J. A."/>
            <person name="Jaron S. K."/>
        </authorList>
    </citation>
    <scope>NUCLEOTIDE SEQUENCE</scope>
</reference>
<feature type="compositionally biased region" description="Basic and acidic residues" evidence="1">
    <location>
        <begin position="35"/>
        <end position="45"/>
    </location>
</feature>
<protein>
    <submittedName>
        <fullName evidence="2">Uncharacterized protein</fullName>
    </submittedName>
</protein>
<dbReference type="EMBL" id="CAJVCH010569220">
    <property type="protein sequence ID" value="CAG7833236.1"/>
    <property type="molecule type" value="Genomic_DNA"/>
</dbReference>
<comment type="caution">
    <text evidence="2">The sequence shown here is derived from an EMBL/GenBank/DDBJ whole genome shotgun (WGS) entry which is preliminary data.</text>
</comment>
<sequence>MTASSNSSTPSGTLLSDKQRADSLGRSSTLLSNDNFRRSTDDSRRRTSLRGSLSRALGLKIKQDLLHRRQDEKDKSEERDFPSGIPLLGPPPPLPPGLPGKGINGNTNGGYSSHHLPAEQPLDDFTSSILRHVGNSHFSLAQKPEPPLPRPSSVLEGGSSSRSNSRHTDFDPDGSGSGSAGGDRNDDPTSSMEILDKVPINGNGHNSDTASDLAAKKHRRVKSISEVDHIPVHTPV</sequence>
<evidence type="ECO:0000313" key="2">
    <source>
        <dbReference type="EMBL" id="CAG7833236.1"/>
    </source>
</evidence>
<feature type="region of interest" description="Disordered" evidence="1">
    <location>
        <begin position="139"/>
        <end position="236"/>
    </location>
</feature>
<feature type="compositionally biased region" description="Pro residues" evidence="1">
    <location>
        <begin position="88"/>
        <end position="98"/>
    </location>
</feature>
<feature type="compositionally biased region" description="Polar residues" evidence="1">
    <location>
        <begin position="1"/>
        <end position="16"/>
    </location>
</feature>
<gene>
    <name evidence="2" type="ORF">AFUS01_LOCUS42876</name>
</gene>
<feature type="compositionally biased region" description="Basic and acidic residues" evidence="1">
    <location>
        <begin position="61"/>
        <end position="81"/>
    </location>
</feature>
<dbReference type="Proteomes" id="UP000708208">
    <property type="component" value="Unassembled WGS sequence"/>
</dbReference>
<feature type="compositionally biased region" description="Basic and acidic residues" evidence="1">
    <location>
        <begin position="223"/>
        <end position="236"/>
    </location>
</feature>
<evidence type="ECO:0000256" key="1">
    <source>
        <dbReference type="SAM" id="MobiDB-lite"/>
    </source>
</evidence>
<accession>A0A8J2Q4G5</accession>
<name>A0A8J2Q4G5_9HEXA</name>
<dbReference type="AlphaFoldDB" id="A0A8J2Q4G5"/>
<evidence type="ECO:0000313" key="3">
    <source>
        <dbReference type="Proteomes" id="UP000708208"/>
    </source>
</evidence>
<feature type="compositionally biased region" description="Low complexity" evidence="1">
    <location>
        <begin position="49"/>
        <end position="59"/>
    </location>
</feature>
<proteinExistence type="predicted"/>
<feature type="compositionally biased region" description="Low complexity" evidence="1">
    <location>
        <begin position="152"/>
        <end position="163"/>
    </location>
</feature>